<gene>
    <name evidence="1" type="ORF">GPUH_LOCUS13960</name>
</gene>
<dbReference type="EMBL" id="UYRT01080742">
    <property type="protein sequence ID" value="VDN23314.1"/>
    <property type="molecule type" value="Genomic_DNA"/>
</dbReference>
<dbReference type="Proteomes" id="UP000271098">
    <property type="component" value="Unassembled WGS sequence"/>
</dbReference>
<keyword evidence="2" id="KW-1185">Reference proteome</keyword>
<reference evidence="3" key="1">
    <citation type="submission" date="2016-06" db="UniProtKB">
        <authorList>
            <consortium name="WormBaseParasite"/>
        </authorList>
    </citation>
    <scope>IDENTIFICATION</scope>
</reference>
<dbReference type="AlphaFoldDB" id="A0A183DZ19"/>
<accession>A0A183DZ19</accession>
<organism evidence="3">
    <name type="scientific">Gongylonema pulchrum</name>
    <dbReference type="NCBI Taxonomy" id="637853"/>
    <lineage>
        <taxon>Eukaryota</taxon>
        <taxon>Metazoa</taxon>
        <taxon>Ecdysozoa</taxon>
        <taxon>Nematoda</taxon>
        <taxon>Chromadorea</taxon>
        <taxon>Rhabditida</taxon>
        <taxon>Spirurina</taxon>
        <taxon>Spiruromorpha</taxon>
        <taxon>Spiruroidea</taxon>
        <taxon>Gongylonematidae</taxon>
        <taxon>Gongylonema</taxon>
    </lineage>
</organism>
<evidence type="ECO:0000313" key="2">
    <source>
        <dbReference type="Proteomes" id="UP000271098"/>
    </source>
</evidence>
<evidence type="ECO:0000313" key="3">
    <source>
        <dbReference type="WBParaSite" id="GPUH_0001397501-mRNA-1"/>
    </source>
</evidence>
<reference evidence="1 2" key="2">
    <citation type="submission" date="2018-11" db="EMBL/GenBank/DDBJ databases">
        <authorList>
            <consortium name="Pathogen Informatics"/>
        </authorList>
    </citation>
    <scope>NUCLEOTIDE SEQUENCE [LARGE SCALE GENOMIC DNA]</scope>
</reference>
<name>A0A183DZ19_9BILA</name>
<evidence type="ECO:0000313" key="1">
    <source>
        <dbReference type="EMBL" id="VDN23314.1"/>
    </source>
</evidence>
<dbReference type="WBParaSite" id="GPUH_0001397501-mRNA-1">
    <property type="protein sequence ID" value="GPUH_0001397501-mRNA-1"/>
    <property type="gene ID" value="GPUH_0001397501"/>
</dbReference>
<proteinExistence type="predicted"/>
<sequence>MCRAAESVQLGEARIGKDILSVSLEAVSGTRLTVQQKEEEGAGQSDDVVAEGSPEVGVLHELIVAMYYLLRICFFVPFAFRPLHAGRLLSETVDMKEMSPIPCCVGAAFNEAKNVGNERPEPGYVVKFRKEDWEFSEGRSMDQNKLFLNVCHCLRILPPTGDVSPVSRHHFSQINEFLLGDIFVSVRNK</sequence>
<protein>
    <submittedName>
        <fullName evidence="1 3">Uncharacterized protein</fullName>
    </submittedName>
</protein>